<organism evidence="3">
    <name type="scientific">Tunturiibacter gelidiferens</name>
    <dbReference type="NCBI Taxonomy" id="3069689"/>
    <lineage>
        <taxon>Bacteria</taxon>
        <taxon>Pseudomonadati</taxon>
        <taxon>Acidobacteriota</taxon>
        <taxon>Terriglobia</taxon>
        <taxon>Terriglobales</taxon>
        <taxon>Acidobacteriaceae</taxon>
        <taxon>Tunturiibacter</taxon>
    </lineage>
</organism>
<dbReference type="KEGG" id="tgi:RBB81_04800"/>
<dbReference type="Pfam" id="PF08327">
    <property type="entry name" value="AHSA1"/>
    <property type="match status" value="1"/>
</dbReference>
<dbReference type="AlphaFoldDB" id="A0AAU7Z3D1"/>
<evidence type="ECO:0000256" key="1">
    <source>
        <dbReference type="ARBA" id="ARBA00006817"/>
    </source>
</evidence>
<reference evidence="3" key="2">
    <citation type="journal article" date="2024" name="Environ. Microbiol.">
        <title>Genome analysis and description of Tunturibacter gen. nov. expands the diversity of Terriglobia in tundra soils.</title>
        <authorList>
            <person name="Messyasz A."/>
            <person name="Mannisto M.K."/>
            <person name="Kerkhof L.J."/>
            <person name="Haggblom M.M."/>
        </authorList>
    </citation>
    <scope>NUCLEOTIDE SEQUENCE</scope>
    <source>
        <strain evidence="3">M8UP39</strain>
    </source>
</reference>
<dbReference type="Gene3D" id="3.30.530.20">
    <property type="match status" value="1"/>
</dbReference>
<dbReference type="RefSeq" id="WP_353072907.1">
    <property type="nucleotide sequence ID" value="NZ_CP132938.1"/>
</dbReference>
<evidence type="ECO:0000259" key="2">
    <source>
        <dbReference type="Pfam" id="PF08327"/>
    </source>
</evidence>
<sequence>MSNATEGSNPAESTRTLVIERVFPHPPEKLWRALTERPLLAQWMMNNDFEPVVGRKFQFRADPMPNWNGIVDCEVLIVDPLRRLSYNWGVGGGEAGLQWVVLFTLTPAEGGTQVRMEQSGFGPDQQAAYQGANYGWQKFFGGLERVLGEVE</sequence>
<dbReference type="InterPro" id="IPR013538">
    <property type="entry name" value="ASHA1/2-like_C"/>
</dbReference>
<accession>A0AAU7Z3D1</accession>
<evidence type="ECO:0000313" key="3">
    <source>
        <dbReference type="EMBL" id="XCB23246.1"/>
    </source>
</evidence>
<reference evidence="3" key="1">
    <citation type="submission" date="2023-08" db="EMBL/GenBank/DDBJ databases">
        <authorList>
            <person name="Messyasz A."/>
            <person name="Mannisto M.K."/>
            <person name="Kerkhof L.J."/>
            <person name="Haggblom M."/>
        </authorList>
    </citation>
    <scope>NUCLEOTIDE SEQUENCE</scope>
    <source>
        <strain evidence="3">M8UP39</strain>
    </source>
</reference>
<dbReference type="SUPFAM" id="SSF55961">
    <property type="entry name" value="Bet v1-like"/>
    <property type="match status" value="1"/>
</dbReference>
<comment type="similarity">
    <text evidence="1">Belongs to the AHA1 family.</text>
</comment>
<dbReference type="InterPro" id="IPR023393">
    <property type="entry name" value="START-like_dom_sf"/>
</dbReference>
<gene>
    <name evidence="3" type="ORF">RBB81_04800</name>
</gene>
<feature type="domain" description="Activator of Hsp90 ATPase homologue 1/2-like C-terminal" evidence="2">
    <location>
        <begin position="25"/>
        <end position="147"/>
    </location>
</feature>
<dbReference type="EMBL" id="CP132938">
    <property type="protein sequence ID" value="XCB23246.1"/>
    <property type="molecule type" value="Genomic_DNA"/>
</dbReference>
<protein>
    <submittedName>
        <fullName evidence="3">SRPBCC domain-containing protein</fullName>
    </submittedName>
</protein>
<proteinExistence type="inferred from homology"/>
<name>A0AAU7Z3D1_9BACT</name>
<dbReference type="CDD" id="cd07814">
    <property type="entry name" value="SRPBCC_CalC_Aha1-like"/>
    <property type="match status" value="1"/>
</dbReference>